<dbReference type="Gene3D" id="3.40.50.720">
    <property type="entry name" value="NAD(P)-binding Rossmann-like Domain"/>
    <property type="match status" value="3"/>
</dbReference>
<dbReference type="Pfam" id="PF21089">
    <property type="entry name" value="PKS_DH_N"/>
    <property type="match status" value="1"/>
</dbReference>
<dbReference type="PROSITE" id="PS00606">
    <property type="entry name" value="KS3_1"/>
    <property type="match status" value="1"/>
</dbReference>
<dbReference type="SUPFAM" id="SSF52151">
    <property type="entry name" value="FabD/lysophospholipase-like"/>
    <property type="match status" value="1"/>
</dbReference>
<dbReference type="InterPro" id="IPR013968">
    <property type="entry name" value="PKS_KR"/>
</dbReference>
<evidence type="ECO:0000256" key="4">
    <source>
        <dbReference type="ARBA" id="ARBA00023002"/>
    </source>
</evidence>
<dbReference type="InterPro" id="IPR014031">
    <property type="entry name" value="Ketoacyl_synth_C"/>
</dbReference>
<evidence type="ECO:0000256" key="5">
    <source>
        <dbReference type="ARBA" id="ARBA00023268"/>
    </source>
</evidence>
<dbReference type="InterPro" id="IPR036291">
    <property type="entry name" value="NAD(P)-bd_dom_sf"/>
</dbReference>
<dbReference type="PROSITE" id="PS52019">
    <property type="entry name" value="PKS_MFAS_DH"/>
    <property type="match status" value="1"/>
</dbReference>
<dbReference type="FunFam" id="3.40.366.10:FF:000002">
    <property type="entry name" value="Probable polyketide synthase 2"/>
    <property type="match status" value="1"/>
</dbReference>
<dbReference type="InterPro" id="IPR001227">
    <property type="entry name" value="Ac_transferase_dom_sf"/>
</dbReference>
<dbReference type="GO" id="GO:0004315">
    <property type="term" value="F:3-oxoacyl-[acyl-carrier-protein] synthase activity"/>
    <property type="evidence" value="ECO:0007669"/>
    <property type="project" value="InterPro"/>
</dbReference>
<dbReference type="InterPro" id="IPR032821">
    <property type="entry name" value="PKS_assoc"/>
</dbReference>
<evidence type="ECO:0000259" key="8">
    <source>
        <dbReference type="PROSITE" id="PS52019"/>
    </source>
</evidence>
<dbReference type="SMART" id="SM00827">
    <property type="entry name" value="PKS_AT"/>
    <property type="match status" value="1"/>
</dbReference>
<dbReference type="InterPro" id="IPR020841">
    <property type="entry name" value="PKS_Beta-ketoAc_synthase_dom"/>
</dbReference>
<dbReference type="Pfam" id="PF22621">
    <property type="entry name" value="CurL-like_PKS_C"/>
    <property type="match status" value="1"/>
</dbReference>
<dbReference type="InterPro" id="IPR042104">
    <property type="entry name" value="PKS_dehydratase_sf"/>
</dbReference>
<dbReference type="OrthoDB" id="329835at2759"/>
<dbReference type="InterPro" id="IPR020807">
    <property type="entry name" value="PKS_DH"/>
</dbReference>
<dbReference type="Pfam" id="PF08659">
    <property type="entry name" value="KR"/>
    <property type="match status" value="1"/>
</dbReference>
<dbReference type="Gene3D" id="3.90.180.10">
    <property type="entry name" value="Medium-chain alcohol dehydrogenases, catalytic domain"/>
    <property type="match status" value="1"/>
</dbReference>
<dbReference type="Pfam" id="PF14765">
    <property type="entry name" value="PS-DH"/>
    <property type="match status" value="1"/>
</dbReference>
<dbReference type="InterPro" id="IPR016035">
    <property type="entry name" value="Acyl_Trfase/lysoPLipase"/>
</dbReference>
<keyword evidence="10" id="KW-1185">Reference proteome</keyword>
<evidence type="ECO:0000256" key="1">
    <source>
        <dbReference type="ARBA" id="ARBA00022450"/>
    </source>
</evidence>
<dbReference type="InterPro" id="IPR018201">
    <property type="entry name" value="Ketoacyl_synth_AS"/>
</dbReference>
<feature type="region of interest" description="N-terminal hotdog fold" evidence="6">
    <location>
        <begin position="994"/>
        <end position="1127"/>
    </location>
</feature>
<dbReference type="Pfam" id="PF02801">
    <property type="entry name" value="Ketoacyl-synt_C"/>
    <property type="match status" value="1"/>
</dbReference>
<dbReference type="CDD" id="cd00833">
    <property type="entry name" value="PKS"/>
    <property type="match status" value="1"/>
</dbReference>
<accession>A0A194W8N5</accession>
<feature type="domain" description="Ketosynthase family 3 (KS3)" evidence="7">
    <location>
        <begin position="18"/>
        <end position="443"/>
    </location>
</feature>
<gene>
    <name evidence="9" type="ORF">VM1G_08248</name>
</gene>
<feature type="region of interest" description="C-terminal hotdog fold" evidence="6">
    <location>
        <begin position="1165"/>
        <end position="1321"/>
    </location>
</feature>
<dbReference type="Pfam" id="PF00109">
    <property type="entry name" value="ketoacyl-synt"/>
    <property type="match status" value="1"/>
</dbReference>
<evidence type="ECO:0000256" key="6">
    <source>
        <dbReference type="PROSITE-ProRule" id="PRU01363"/>
    </source>
</evidence>
<feature type="domain" description="PKS/mFAS DH" evidence="8">
    <location>
        <begin position="994"/>
        <end position="1321"/>
    </location>
</feature>
<evidence type="ECO:0000313" key="9">
    <source>
        <dbReference type="EMBL" id="KUI72647.1"/>
    </source>
</evidence>
<evidence type="ECO:0000313" key="10">
    <source>
        <dbReference type="Proteomes" id="UP000078559"/>
    </source>
</evidence>
<dbReference type="InterPro" id="IPR049552">
    <property type="entry name" value="PKS_DH_N"/>
</dbReference>
<sequence>MGDYDAPRPQSHVNSTNQEPIAIVGATCRLAGDADSMHGLWNMMRKSQSGHAEVPKERWDAEAWYHPDPDRKGALAAKSGFFLKQDVATFDAPFFSVTPKEAAGMDPQKRLLLEVAYEALESAGMPIEKVAGSMTGVYVGCMTNDFEILSTPNIYDQPHMTAAGSSEAMTANRVSWFFDFRGPSLTLDTACSSSLYALHLACQSLRLGETEMNLVSGVNLMLHPRTSTQLTAMHMLSPDGTSHSFDDRANGYGRGEGIGCLIVKRLSDAVRDGDVIRAVIRGSAINVDGKTPSVTMPSSDAQADLIRLAYKQAGLPLRDTQYVELHGTGTPVGDPIELAAIATTFGAEASRDRPVYVGSIKPSVGHTEGCAGLAGVFRAILSLEKGQILPTFGVETVNPKLRFDDWNLALPRTLLPWPTQGLRRISVNSFGFGGANAHVILDDAYHYLEENGIQAAHGTTIAPPSSPRYEANGLKTTINGTNGIKDSVNGTYIGSNGNNAATNGLSNSKPKVRHMKLLVYSARDQKSLEQTIDVHKQFASGTEARSDEETIVNLAYTLAHRRSVFDHRSFTVASSWQELHNQLQQGPRKFKRASSKRNGAVFVLTGQGAQWAGMGKELLSRFPVFAASIERSSACLRELGCSFTLLDEIANPVNDTNIDSPDYSQPICTAVQVGLVELLREWGVVPKAVVGHSSGEIAAAYAAGIISHEDAIKVAYFRGVYSLKAAQGPRKGAMMATGISEDEASNVLQKAGTNDRVVAACINSPKSVTLSGDADVIAELEKTISSDGKFARRLRVSTAYHSPHMRDVADECLGAMKTSGISAPKQTETLMFSSVTGGLIDHKEVDTAYWIRNMCQPVKFSQATTQLLTYSAKAGRRSPTRWNALVEIGPHAALKAPLTQIMEGIDTNLPKEVPYTSVLVRKEDAVESALKAAGILWAHGVAISLSNVNREDNEHEKPRPIPQTLPSYPWNHEKRYWHETRVMQAERLKKLPRTDLLGVPVDDQNPFEPQWKNYLRVAENPWIEDHVITGTTLYPGAGMLIMVIEAAQQIVQQRENKGRVVRGIEFRDVSFERGMVVPAEGAIETLLSVKVPTDDAGMYSFAVFSNQGSGPWIKHCFGEFDILYERPGGVEHGVDGDDVLIGRDPSAFDWKCRTETFEKFKALPSKVVDVSKLYSDLADVGMEYGETFQNLTNLSTTLDGSGCYGTVKVPDTAGVMPFGFEYPHIIHPATLDSIFHLMVATVSDGSSMGEAKVPYRLGSLYVANQQPHDQGSLFHGYATRNDVGGSGQVSASLVVSDEAWGEPKVIVDGLVMRQVTAGTGSRAGGSDGDEGEAVEKRCTRLEWKPDPGAFVLAQTTTTIDGKHKASPHLEQVSRIRDWLELECHKAPNLSLLVVGNSLDINIVEEFIPFLPGGDDSYRGISRVTVTEKTESGLESWRAKLDAIGPMAQAHIQYQVWDEDSGPLNSKGYNLILAGASSFPVERVNSLLVPSLASRGRILALQEQNSAPTSPGGGDLITCRIPLSSGSTLDIVSLRDAMDLKGPLGTGVAIVLPSSSSSGASLVSSLAEKVEERLRYMGITSQRLFLEDYQTDSTQKHDNVISLLDLASAGFVATWNAEEFSAFKQLINNTTNLFWVTCGGQMLQPSEKGLLTAPTTGLLRVLRNEMPFLALTHLDISDASWSMSTEDSFRELSRVVVTSWQDSVDDRVEAESKDREFAELGGNLLVPRSITEPLVDLERAASLGTAPPVLQPMSTATAEGPIVLNAGSDHRRAWERQSEPGSPELEPEDVEVMVTSASAYVDAGSQAEGLASLPLQVTGTLTKVGTRVTNLALGDSVIVLNAGSGLRSHVKQHTSWVHKPLGGSISPAGAIVAWLYLTATHILEQVVRVRSGESLFVHNGIEPLGQALLKLASRRRVNVFTSATSKTDQEWLIEKCGVDEDGIVDPRAGDLSSYLLAKTGGSGVDIVITSSHAFASRKDTRSWMADFGRTVVLSGKESASSAVPFAPSHGGSLTMLDPTSLWKDGRQLKELNALLLRSPELLDMALAEAHGMSESPGTTVLSVSQLGDITTMLSRPKQRAEILAIKFDPDAVVPTIAPKRPTLKLDENGTYILAGGLGSLGMRIAHRMVQQGAKHIVLLSRSGSKNKDKYASSLAELAAAGCQVDVLKCDVTREQDVESVFLSLAKSNREIRGIIQCAMVLADSIFDNMTFEQWNTAFAPKVAGTWNLHKLLPRPGGVDFFIMLSSIVSIIGNVSQANYAAGNAWMDALAHYRRSLGLPATSLNVGLVLDSDHDINGASLQDGGYLERFGHMASVSTTLDELDIALLACMRESRRRDDDDGATTGKADALDIPPQFVYGMTDSLPAKDQWTVDRKFLHRLQNSRVKQEGQDEATKDGPSVAEQLAAIGSVHEAISIIQECFTTIDSFKAVEIWNYVFRELKSELSVFEILSPKPLSHIAGLVASKSQLVSMPLRKEIEV</sequence>
<dbReference type="Gene3D" id="3.40.366.10">
    <property type="entry name" value="Malonyl-Coenzyme A Acyl Carrier Protein, domain 2"/>
    <property type="match status" value="1"/>
</dbReference>
<name>A0A194W8N5_CYTMA</name>
<dbReference type="SMART" id="SM00826">
    <property type="entry name" value="PKS_DH"/>
    <property type="match status" value="1"/>
</dbReference>
<keyword evidence="5" id="KW-0511">Multifunctional enzyme</keyword>
<dbReference type="InterPro" id="IPR049900">
    <property type="entry name" value="PKS_mFAS_DH"/>
</dbReference>
<evidence type="ECO:0000259" key="7">
    <source>
        <dbReference type="PROSITE" id="PS52004"/>
    </source>
</evidence>
<dbReference type="InterPro" id="IPR057326">
    <property type="entry name" value="KR_dom"/>
</dbReference>
<reference evidence="9" key="1">
    <citation type="submission" date="2014-12" db="EMBL/GenBank/DDBJ databases">
        <title>Genome Sequence of Valsa Canker Pathogens Uncovers a Specific Adaption of Colonization on Woody Bark.</title>
        <authorList>
            <person name="Yin Z."/>
            <person name="Liu H."/>
            <person name="Gao X."/>
            <person name="Li Z."/>
            <person name="Song N."/>
            <person name="Ke X."/>
            <person name="Dai Q."/>
            <person name="Wu Y."/>
            <person name="Sun Y."/>
            <person name="Xu J.-R."/>
            <person name="Kang Z.K."/>
            <person name="Wang L."/>
            <person name="Huang L."/>
        </authorList>
    </citation>
    <scope>NUCLEOTIDE SEQUENCE [LARGE SCALE GENOMIC DNA]</scope>
    <source>
        <strain evidence="9">03-8</strain>
    </source>
</reference>
<dbReference type="GO" id="GO:0004312">
    <property type="term" value="F:fatty acid synthase activity"/>
    <property type="evidence" value="ECO:0007669"/>
    <property type="project" value="TreeGrafter"/>
</dbReference>
<dbReference type="SMART" id="SM00825">
    <property type="entry name" value="PKS_KS"/>
    <property type="match status" value="1"/>
</dbReference>
<proteinExistence type="predicted"/>
<dbReference type="Gene3D" id="3.30.70.3290">
    <property type="match status" value="1"/>
</dbReference>
<organism evidence="9 10">
    <name type="scientific">Cytospora mali</name>
    <name type="common">Apple Valsa canker fungus</name>
    <name type="synonym">Valsa mali</name>
    <dbReference type="NCBI Taxonomy" id="578113"/>
    <lineage>
        <taxon>Eukaryota</taxon>
        <taxon>Fungi</taxon>
        <taxon>Dikarya</taxon>
        <taxon>Ascomycota</taxon>
        <taxon>Pezizomycotina</taxon>
        <taxon>Sordariomycetes</taxon>
        <taxon>Sordariomycetidae</taxon>
        <taxon>Diaporthales</taxon>
        <taxon>Cytosporaceae</taxon>
        <taxon>Cytospora</taxon>
    </lineage>
</organism>
<dbReference type="InterPro" id="IPR016039">
    <property type="entry name" value="Thiolase-like"/>
</dbReference>
<dbReference type="SMART" id="SM00822">
    <property type="entry name" value="PKS_KR"/>
    <property type="match status" value="1"/>
</dbReference>
<dbReference type="SUPFAM" id="SSF53901">
    <property type="entry name" value="Thiolase-like"/>
    <property type="match status" value="1"/>
</dbReference>
<evidence type="ECO:0000256" key="3">
    <source>
        <dbReference type="ARBA" id="ARBA00022679"/>
    </source>
</evidence>
<dbReference type="GO" id="GO:0044550">
    <property type="term" value="P:secondary metabolite biosynthetic process"/>
    <property type="evidence" value="ECO:0007669"/>
    <property type="project" value="UniProtKB-ARBA"/>
</dbReference>
<dbReference type="InterPro" id="IPR016036">
    <property type="entry name" value="Malonyl_transacylase_ACP-bd"/>
</dbReference>
<dbReference type="SMART" id="SM00829">
    <property type="entry name" value="PKS_ER"/>
    <property type="match status" value="1"/>
</dbReference>
<dbReference type="SUPFAM" id="SSF51735">
    <property type="entry name" value="NAD(P)-binding Rossmann-fold domains"/>
    <property type="match status" value="2"/>
</dbReference>
<dbReference type="EMBL" id="CM003106">
    <property type="protein sequence ID" value="KUI72647.1"/>
    <property type="molecule type" value="Genomic_DNA"/>
</dbReference>
<dbReference type="InterPro" id="IPR049551">
    <property type="entry name" value="PKS_DH_C"/>
</dbReference>
<keyword evidence="4" id="KW-0560">Oxidoreductase</keyword>
<dbReference type="GO" id="GO:0016491">
    <property type="term" value="F:oxidoreductase activity"/>
    <property type="evidence" value="ECO:0007669"/>
    <property type="project" value="UniProtKB-KW"/>
</dbReference>
<dbReference type="InterPro" id="IPR050091">
    <property type="entry name" value="PKS_NRPS_Biosynth_Enz"/>
</dbReference>
<dbReference type="InterPro" id="IPR020843">
    <property type="entry name" value="ER"/>
</dbReference>
<dbReference type="PANTHER" id="PTHR43775:SF29">
    <property type="entry name" value="ASPERFURANONE POLYKETIDE SYNTHASE AFOG-RELATED"/>
    <property type="match status" value="1"/>
</dbReference>
<dbReference type="FunFam" id="3.40.47.10:FF:000019">
    <property type="entry name" value="Polyketide synthase type I"/>
    <property type="match status" value="1"/>
</dbReference>
<dbReference type="Pfam" id="PF16197">
    <property type="entry name" value="KAsynt_C_assoc"/>
    <property type="match status" value="1"/>
</dbReference>
<dbReference type="Gene3D" id="3.40.47.10">
    <property type="match status" value="1"/>
</dbReference>
<dbReference type="GO" id="GO:0006633">
    <property type="term" value="P:fatty acid biosynthetic process"/>
    <property type="evidence" value="ECO:0007669"/>
    <property type="project" value="InterPro"/>
</dbReference>
<dbReference type="Pfam" id="PF00698">
    <property type="entry name" value="Acyl_transf_1"/>
    <property type="match status" value="1"/>
</dbReference>
<feature type="active site" description="Proton acceptor; for dehydratase activity" evidence="6">
    <location>
        <position position="1026"/>
    </location>
</feature>
<feature type="active site" description="Proton donor; for dehydratase activity" evidence="6">
    <location>
        <position position="1232"/>
    </location>
</feature>
<keyword evidence="2" id="KW-0597">Phosphoprotein</keyword>
<dbReference type="SMR" id="A0A194W8N5"/>
<dbReference type="PANTHER" id="PTHR43775">
    <property type="entry name" value="FATTY ACID SYNTHASE"/>
    <property type="match status" value="1"/>
</dbReference>
<protein>
    <submittedName>
        <fullName evidence="9">Lovastatin diketide synthase LovF</fullName>
    </submittedName>
</protein>
<dbReference type="Gene3D" id="3.10.129.110">
    <property type="entry name" value="Polyketide synthase dehydratase"/>
    <property type="match status" value="1"/>
</dbReference>
<keyword evidence="3" id="KW-0808">Transferase</keyword>
<dbReference type="InterPro" id="IPR014030">
    <property type="entry name" value="Ketoacyl_synth_N"/>
</dbReference>
<dbReference type="PROSITE" id="PS52004">
    <property type="entry name" value="KS3_2"/>
    <property type="match status" value="1"/>
</dbReference>
<keyword evidence="1" id="KW-0596">Phosphopantetheine</keyword>
<evidence type="ECO:0000256" key="2">
    <source>
        <dbReference type="ARBA" id="ARBA00022553"/>
    </source>
</evidence>
<dbReference type="InterPro" id="IPR014043">
    <property type="entry name" value="Acyl_transferase_dom"/>
</dbReference>
<dbReference type="Proteomes" id="UP000078559">
    <property type="component" value="Chromosome 9"/>
</dbReference>
<dbReference type="SUPFAM" id="SSF55048">
    <property type="entry name" value="Probable ACP-binding domain of malonyl-CoA ACP transacylase"/>
    <property type="match status" value="1"/>
</dbReference>